<dbReference type="Pfam" id="PF04138">
    <property type="entry name" value="GtrA_DPMS_TM"/>
    <property type="match status" value="1"/>
</dbReference>
<comment type="similarity">
    <text evidence="2">Belongs to the GtrA family.</text>
</comment>
<proteinExistence type="inferred from homology"/>
<organism evidence="8 9">
    <name type="scientific">Azospirillum picis</name>
    <dbReference type="NCBI Taxonomy" id="488438"/>
    <lineage>
        <taxon>Bacteria</taxon>
        <taxon>Pseudomonadati</taxon>
        <taxon>Pseudomonadota</taxon>
        <taxon>Alphaproteobacteria</taxon>
        <taxon>Rhodospirillales</taxon>
        <taxon>Azospirillaceae</taxon>
        <taxon>Azospirillum</taxon>
    </lineage>
</organism>
<evidence type="ECO:0000313" key="9">
    <source>
        <dbReference type="Proteomes" id="UP001244552"/>
    </source>
</evidence>
<evidence type="ECO:0000313" key="8">
    <source>
        <dbReference type="EMBL" id="MDQ0531987.1"/>
    </source>
</evidence>
<feature type="transmembrane region" description="Helical" evidence="6">
    <location>
        <begin position="91"/>
        <end position="109"/>
    </location>
</feature>
<comment type="caution">
    <text evidence="8">The sequence shown here is derived from an EMBL/GenBank/DDBJ whole genome shotgun (WGS) entry which is preliminary data.</text>
</comment>
<keyword evidence="3 6" id="KW-0812">Transmembrane</keyword>
<dbReference type="RefSeq" id="WP_307353933.1">
    <property type="nucleotide sequence ID" value="NZ_JAGINO010000002.1"/>
</dbReference>
<evidence type="ECO:0000256" key="2">
    <source>
        <dbReference type="ARBA" id="ARBA00009399"/>
    </source>
</evidence>
<comment type="subcellular location">
    <subcellularLocation>
        <location evidence="1">Membrane</location>
        <topology evidence="1">Multi-pass membrane protein</topology>
    </subcellularLocation>
</comment>
<protein>
    <submittedName>
        <fullName evidence="8">Flippase GtrA</fullName>
    </submittedName>
</protein>
<evidence type="ECO:0000259" key="7">
    <source>
        <dbReference type="Pfam" id="PF04138"/>
    </source>
</evidence>
<feature type="transmembrane region" description="Helical" evidence="6">
    <location>
        <begin position="52"/>
        <end position="70"/>
    </location>
</feature>
<dbReference type="EMBL" id="JAUSVU010000002">
    <property type="protein sequence ID" value="MDQ0531987.1"/>
    <property type="molecule type" value="Genomic_DNA"/>
</dbReference>
<feature type="domain" description="GtrA/DPMS transmembrane" evidence="7">
    <location>
        <begin position="26"/>
        <end position="144"/>
    </location>
</feature>
<accession>A0ABU0MEX0</accession>
<keyword evidence="9" id="KW-1185">Reference proteome</keyword>
<name>A0ABU0MEX0_9PROT</name>
<keyword evidence="4 6" id="KW-1133">Transmembrane helix</keyword>
<evidence type="ECO:0000256" key="5">
    <source>
        <dbReference type="ARBA" id="ARBA00023136"/>
    </source>
</evidence>
<evidence type="ECO:0000256" key="3">
    <source>
        <dbReference type="ARBA" id="ARBA00022692"/>
    </source>
</evidence>
<keyword evidence="5 6" id="KW-0472">Membrane</keyword>
<evidence type="ECO:0000256" key="1">
    <source>
        <dbReference type="ARBA" id="ARBA00004141"/>
    </source>
</evidence>
<evidence type="ECO:0000256" key="4">
    <source>
        <dbReference type="ARBA" id="ARBA00022989"/>
    </source>
</evidence>
<dbReference type="PANTHER" id="PTHR38459:SF1">
    <property type="entry name" value="PROPHAGE BACTOPRENOL-LINKED GLUCOSE TRANSLOCASE HOMOLOG"/>
    <property type="match status" value="1"/>
</dbReference>
<gene>
    <name evidence="8" type="ORF">QO018_000823</name>
</gene>
<dbReference type="PANTHER" id="PTHR38459">
    <property type="entry name" value="PROPHAGE BACTOPRENOL-LINKED GLUCOSE TRANSLOCASE HOMOLOG"/>
    <property type="match status" value="1"/>
</dbReference>
<dbReference type="InterPro" id="IPR051401">
    <property type="entry name" value="GtrA_CellWall_Glycosyl"/>
</dbReference>
<feature type="transmembrane region" description="Helical" evidence="6">
    <location>
        <begin position="24"/>
        <end position="46"/>
    </location>
</feature>
<dbReference type="InterPro" id="IPR007267">
    <property type="entry name" value="GtrA_DPMS_TM"/>
</dbReference>
<feature type="transmembrane region" description="Helical" evidence="6">
    <location>
        <begin position="121"/>
        <end position="138"/>
    </location>
</feature>
<evidence type="ECO:0000256" key="6">
    <source>
        <dbReference type="SAM" id="Phobius"/>
    </source>
</evidence>
<sequence length="147" mass="15277">MSGSSGTLRGTLADSRLGRLAVQFAKFGAVGIVGLLVDTVVLYAGLGMGLEFFAARVPSFFAAATATWALNRAFTFRGAADEPLHRQWAKFIVANAFGGVVNYGVSVALESGVQTVAEHPFLAVAAGSIAGMFFNFAASKHLVFKGA</sequence>
<reference evidence="8 9" key="1">
    <citation type="submission" date="2023-07" db="EMBL/GenBank/DDBJ databases">
        <title>Genomic Encyclopedia of Type Strains, Phase IV (KMG-IV): sequencing the most valuable type-strain genomes for metagenomic binning, comparative biology and taxonomic classification.</title>
        <authorList>
            <person name="Goeker M."/>
        </authorList>
    </citation>
    <scope>NUCLEOTIDE SEQUENCE [LARGE SCALE GENOMIC DNA]</scope>
    <source>
        <strain evidence="8 9">DSM 19922</strain>
    </source>
</reference>
<dbReference type="Proteomes" id="UP001244552">
    <property type="component" value="Unassembled WGS sequence"/>
</dbReference>